<keyword evidence="1" id="KW-0732">Signal</keyword>
<sequence>MFTPTFTSLRRAALVLALSACTSLASAASVFQIELDTSSLVAANGPSGWIDLQFNPGNSGTPYAQALLTNFFGFGDAANAVTAGNVSGSLASGYVIGNNDASGYNDLFHGVNFGGKVGFTVTFSGDLDPSLSGLGSAFGVSLFDNSGTVALGTAAANGALVVLNWTSLGSAVATPLVNQIGTSVSAVPEPHTWLMLGAGLALLGGVARRRRQHG</sequence>
<reference evidence="4" key="1">
    <citation type="journal article" date="2016" name="Front. Microbiol.">
        <title>Molecular Keys to the Janthinobacterium and Duganella spp. Interaction with the Plant Pathogen Fusarium graminearum.</title>
        <authorList>
            <person name="Haack F.S."/>
            <person name="Poehlein A."/>
            <person name="Kroger C."/>
            <person name="Voigt C.A."/>
            <person name="Piepenbring M."/>
            <person name="Bode H.B."/>
            <person name="Daniel R."/>
            <person name="Schafer W."/>
            <person name="Streit W.R."/>
        </authorList>
    </citation>
    <scope>NUCLEOTIDE SEQUENCE [LARGE SCALE GENOMIC DNA]</scope>
    <source>
        <strain evidence="4">T54</strain>
    </source>
</reference>
<evidence type="ECO:0000259" key="2">
    <source>
        <dbReference type="Pfam" id="PF07589"/>
    </source>
</evidence>
<accession>A0A1E7X0Z8</accession>
<dbReference type="NCBIfam" id="NF038129">
    <property type="entry name" value="PEP_NF038129"/>
    <property type="match status" value="1"/>
</dbReference>
<proteinExistence type="predicted"/>
<protein>
    <submittedName>
        <fullName evidence="3">PEP-CTERM motif protein</fullName>
    </submittedName>
</protein>
<keyword evidence="4" id="KW-1185">Reference proteome</keyword>
<evidence type="ECO:0000256" key="1">
    <source>
        <dbReference type="SAM" id="SignalP"/>
    </source>
</evidence>
<organism evidence="3 4">
    <name type="scientific">Duganella phyllosphaerae</name>
    <dbReference type="NCBI Taxonomy" id="762836"/>
    <lineage>
        <taxon>Bacteria</taxon>
        <taxon>Pseudomonadati</taxon>
        <taxon>Pseudomonadota</taxon>
        <taxon>Betaproteobacteria</taxon>
        <taxon>Burkholderiales</taxon>
        <taxon>Oxalobacteraceae</taxon>
        <taxon>Telluria group</taxon>
        <taxon>Duganella</taxon>
    </lineage>
</organism>
<dbReference type="RefSeq" id="WP_070247171.1">
    <property type="nucleotide sequence ID" value="NZ_LROM01000065.1"/>
</dbReference>
<gene>
    <name evidence="3" type="ORF">DUPY_14550</name>
</gene>
<evidence type="ECO:0000313" key="3">
    <source>
        <dbReference type="EMBL" id="OFA05973.1"/>
    </source>
</evidence>
<dbReference type="AlphaFoldDB" id="A0A1E7X0Z8"/>
<evidence type="ECO:0000313" key="4">
    <source>
        <dbReference type="Proteomes" id="UP000175989"/>
    </source>
</evidence>
<dbReference type="Proteomes" id="UP000175989">
    <property type="component" value="Unassembled WGS sequence"/>
</dbReference>
<dbReference type="OrthoDB" id="8756107at2"/>
<feature type="domain" description="Ice-binding protein C-terminal" evidence="2">
    <location>
        <begin position="186"/>
        <end position="211"/>
    </location>
</feature>
<name>A0A1E7X0Z8_9BURK</name>
<comment type="caution">
    <text evidence="3">The sequence shown here is derived from an EMBL/GenBank/DDBJ whole genome shotgun (WGS) entry which is preliminary data.</text>
</comment>
<feature type="chain" id="PRO_5009208111" evidence="1">
    <location>
        <begin position="28"/>
        <end position="214"/>
    </location>
</feature>
<dbReference type="EMBL" id="LROM01000065">
    <property type="protein sequence ID" value="OFA05973.1"/>
    <property type="molecule type" value="Genomic_DNA"/>
</dbReference>
<dbReference type="PATRIC" id="fig|762836.4.peg.1521"/>
<dbReference type="NCBIfam" id="TIGR02595">
    <property type="entry name" value="PEP_CTERM"/>
    <property type="match status" value="1"/>
</dbReference>
<dbReference type="InterPro" id="IPR013424">
    <property type="entry name" value="Ice-binding_C"/>
</dbReference>
<feature type="signal peptide" evidence="1">
    <location>
        <begin position="1"/>
        <end position="27"/>
    </location>
</feature>
<dbReference type="Pfam" id="PF07589">
    <property type="entry name" value="PEP-CTERM"/>
    <property type="match status" value="1"/>
</dbReference>